<keyword evidence="11" id="KW-0012">Acyltransferase</keyword>
<dbReference type="AlphaFoldDB" id="K1TX47"/>
<evidence type="ECO:0000256" key="5">
    <source>
        <dbReference type="ARBA" id="ARBA00022679"/>
    </source>
</evidence>
<dbReference type="InterPro" id="IPR003664">
    <property type="entry name" value="FA_synthesis"/>
</dbReference>
<keyword evidence="5 11" id="KW-0808">Transferase</keyword>
<dbReference type="InterPro" id="IPR012281">
    <property type="entry name" value="Phospholipid_synth_PlsX-like"/>
</dbReference>
<evidence type="ECO:0000256" key="9">
    <source>
        <dbReference type="ARBA" id="ARBA00024069"/>
    </source>
</evidence>
<evidence type="ECO:0000256" key="4">
    <source>
        <dbReference type="ARBA" id="ARBA00022516"/>
    </source>
</evidence>
<dbReference type="GO" id="GO:0043811">
    <property type="term" value="F:phosphate:acyl-[acyl carrier protein] acyltransferase activity"/>
    <property type="evidence" value="ECO:0007669"/>
    <property type="project" value="UniProtKB-EC"/>
</dbReference>
<comment type="subcellular location">
    <subcellularLocation>
        <location evidence="2">Cytoplasm</location>
    </subcellularLocation>
</comment>
<dbReference type="Pfam" id="PF02504">
    <property type="entry name" value="FA_synthesis"/>
    <property type="match status" value="1"/>
</dbReference>
<evidence type="ECO:0000256" key="7">
    <source>
        <dbReference type="ARBA" id="ARBA00023209"/>
    </source>
</evidence>
<dbReference type="EC" id="2.3.1.274" evidence="9"/>
<sequence length="46" mass="5109">MMDCGANAECKPEFLYQFGLLGSLYMQHVLHVKNPRVALANNGTEP</sequence>
<dbReference type="SUPFAM" id="SSF53659">
    <property type="entry name" value="Isocitrate/Isopropylmalate dehydrogenase-like"/>
    <property type="match status" value="1"/>
</dbReference>
<keyword evidence="8" id="KW-1208">Phospholipid metabolism</keyword>
<accession>K1TX47</accession>
<keyword evidence="7" id="KW-0594">Phospholipid biosynthesis</keyword>
<dbReference type="GO" id="GO:0005737">
    <property type="term" value="C:cytoplasm"/>
    <property type="evidence" value="ECO:0007669"/>
    <property type="project" value="UniProtKB-SubCell"/>
</dbReference>
<reference evidence="11" key="1">
    <citation type="journal article" date="2013" name="Environ. Microbiol.">
        <title>Microbiota from the distal guts of lean and obese adolescents exhibit partial functional redundancy besides clear differences in community structure.</title>
        <authorList>
            <person name="Ferrer M."/>
            <person name="Ruiz A."/>
            <person name="Lanza F."/>
            <person name="Haange S.B."/>
            <person name="Oberbach A."/>
            <person name="Till H."/>
            <person name="Bargiela R."/>
            <person name="Campoy C."/>
            <person name="Segura M.T."/>
            <person name="Richter M."/>
            <person name="von Bergen M."/>
            <person name="Seifert J."/>
            <person name="Suarez A."/>
        </authorList>
    </citation>
    <scope>NUCLEOTIDE SEQUENCE</scope>
</reference>
<keyword evidence="6" id="KW-0443">Lipid metabolism</keyword>
<evidence type="ECO:0000256" key="2">
    <source>
        <dbReference type="ARBA" id="ARBA00004496"/>
    </source>
</evidence>
<dbReference type="Gene3D" id="3.40.718.10">
    <property type="entry name" value="Isopropylmalate Dehydrogenase"/>
    <property type="match status" value="1"/>
</dbReference>
<dbReference type="EMBL" id="AJWZ01002516">
    <property type="protein sequence ID" value="EKC70745.1"/>
    <property type="molecule type" value="Genomic_DNA"/>
</dbReference>
<dbReference type="GO" id="GO:0008654">
    <property type="term" value="P:phospholipid biosynthetic process"/>
    <property type="evidence" value="ECO:0007669"/>
    <property type="project" value="UniProtKB-KW"/>
</dbReference>
<evidence type="ECO:0000256" key="8">
    <source>
        <dbReference type="ARBA" id="ARBA00023264"/>
    </source>
</evidence>
<protein>
    <recommendedName>
        <fullName evidence="9">phosphate acyltransferase</fullName>
        <ecNumber evidence="9">2.3.1.274</ecNumber>
    </recommendedName>
</protein>
<keyword evidence="4" id="KW-0444">Lipid biosynthesis</keyword>
<gene>
    <name evidence="11" type="ORF">OBE_03735</name>
</gene>
<comment type="catalytic activity">
    <reaction evidence="1">
        <text>a fatty acyl-[ACP] + phosphate = an acyl phosphate + holo-[ACP]</text>
        <dbReference type="Rhea" id="RHEA:42292"/>
        <dbReference type="Rhea" id="RHEA-COMP:9685"/>
        <dbReference type="Rhea" id="RHEA-COMP:14125"/>
        <dbReference type="ChEBI" id="CHEBI:43474"/>
        <dbReference type="ChEBI" id="CHEBI:59918"/>
        <dbReference type="ChEBI" id="CHEBI:64479"/>
        <dbReference type="ChEBI" id="CHEBI:138651"/>
        <dbReference type="EC" id="2.3.1.274"/>
    </reaction>
</comment>
<organism evidence="11">
    <name type="scientific">human gut metagenome</name>
    <dbReference type="NCBI Taxonomy" id="408170"/>
    <lineage>
        <taxon>unclassified sequences</taxon>
        <taxon>metagenomes</taxon>
        <taxon>organismal metagenomes</taxon>
    </lineage>
</organism>
<evidence type="ECO:0000313" key="11">
    <source>
        <dbReference type="EMBL" id="EKC70745.1"/>
    </source>
</evidence>
<comment type="subunit">
    <text evidence="10">Homodimer. Probably interacts with PlsY.</text>
</comment>
<dbReference type="PANTHER" id="PTHR30100:SF1">
    <property type="entry name" value="PHOSPHATE ACYLTRANSFERASE"/>
    <property type="match status" value="1"/>
</dbReference>
<feature type="non-terminal residue" evidence="11">
    <location>
        <position position="46"/>
    </location>
</feature>
<dbReference type="PANTHER" id="PTHR30100">
    <property type="entry name" value="FATTY ACID/PHOSPHOLIPID SYNTHESIS PROTEIN PLSX"/>
    <property type="match status" value="1"/>
</dbReference>
<comment type="caution">
    <text evidence="11">The sequence shown here is derived from an EMBL/GenBank/DDBJ whole genome shotgun (WGS) entry which is preliminary data.</text>
</comment>
<evidence type="ECO:0000256" key="10">
    <source>
        <dbReference type="ARBA" id="ARBA00046608"/>
    </source>
</evidence>
<name>K1TX47_9ZZZZ</name>
<proteinExistence type="predicted"/>
<dbReference type="GO" id="GO:0006633">
    <property type="term" value="P:fatty acid biosynthetic process"/>
    <property type="evidence" value="ECO:0007669"/>
    <property type="project" value="InterPro"/>
</dbReference>
<keyword evidence="3" id="KW-0963">Cytoplasm</keyword>
<evidence type="ECO:0000256" key="1">
    <source>
        <dbReference type="ARBA" id="ARBA00001232"/>
    </source>
</evidence>
<evidence type="ECO:0000256" key="6">
    <source>
        <dbReference type="ARBA" id="ARBA00023098"/>
    </source>
</evidence>
<evidence type="ECO:0000256" key="3">
    <source>
        <dbReference type="ARBA" id="ARBA00022490"/>
    </source>
</evidence>